<proteinExistence type="predicted"/>
<accession>A0A497YAK8</accession>
<dbReference type="AlphaFoldDB" id="A0A497YAK8"/>
<dbReference type="Proteomes" id="UP000273898">
    <property type="component" value="Unassembled WGS sequence"/>
</dbReference>
<name>A0A497YAK8_9SPHI</name>
<reference evidence="1 2" key="1">
    <citation type="submission" date="2018-10" db="EMBL/GenBank/DDBJ databases">
        <title>Genomic Encyclopedia of Archaeal and Bacterial Type Strains, Phase II (KMG-II): from individual species to whole genera.</title>
        <authorList>
            <person name="Goeker M."/>
        </authorList>
    </citation>
    <scope>NUCLEOTIDE SEQUENCE [LARGE SCALE GENOMIC DNA]</scope>
    <source>
        <strain evidence="1 2">DSM 19624</strain>
    </source>
</reference>
<evidence type="ECO:0000313" key="1">
    <source>
        <dbReference type="EMBL" id="RLJ79881.1"/>
    </source>
</evidence>
<comment type="caution">
    <text evidence="1">The sequence shown here is derived from an EMBL/GenBank/DDBJ whole genome shotgun (WGS) entry which is preliminary data.</text>
</comment>
<evidence type="ECO:0000313" key="2">
    <source>
        <dbReference type="Proteomes" id="UP000273898"/>
    </source>
</evidence>
<protein>
    <submittedName>
        <fullName evidence="1">Uncharacterized protein</fullName>
    </submittedName>
</protein>
<organism evidence="1 2">
    <name type="scientific">Pedobacter alluvionis</name>
    <dbReference type="NCBI Taxonomy" id="475253"/>
    <lineage>
        <taxon>Bacteria</taxon>
        <taxon>Pseudomonadati</taxon>
        <taxon>Bacteroidota</taxon>
        <taxon>Sphingobacteriia</taxon>
        <taxon>Sphingobacteriales</taxon>
        <taxon>Sphingobacteriaceae</taxon>
        <taxon>Pedobacter</taxon>
    </lineage>
</organism>
<gene>
    <name evidence="1" type="ORF">BCL90_0597</name>
</gene>
<sequence>MERFEKRDLHICFENHFVSLPDDEYRYLEGTALFFRFL</sequence>
<dbReference type="EMBL" id="RCCK01000010">
    <property type="protein sequence ID" value="RLJ79881.1"/>
    <property type="molecule type" value="Genomic_DNA"/>
</dbReference>